<evidence type="ECO:0000256" key="1">
    <source>
        <dbReference type="ARBA" id="ARBA00023002"/>
    </source>
</evidence>
<evidence type="ECO:0000313" key="4">
    <source>
        <dbReference type="Proteomes" id="UP000315759"/>
    </source>
</evidence>
<dbReference type="InterPro" id="IPR051267">
    <property type="entry name" value="STEAP_metalloreductase"/>
</dbReference>
<dbReference type="InterPro" id="IPR028939">
    <property type="entry name" value="P5C_Rdtase_cat_N"/>
</dbReference>
<dbReference type="PANTHER" id="PTHR14239">
    <property type="entry name" value="DUDULIN-RELATED"/>
    <property type="match status" value="1"/>
</dbReference>
<dbReference type="RefSeq" id="WP_142551339.1">
    <property type="nucleotide sequence ID" value="NZ_VIFX01000006.1"/>
</dbReference>
<evidence type="ECO:0000313" key="3">
    <source>
        <dbReference type="EMBL" id="TQR87482.1"/>
    </source>
</evidence>
<evidence type="ECO:0000259" key="2">
    <source>
        <dbReference type="Pfam" id="PF03807"/>
    </source>
</evidence>
<dbReference type="EMBL" id="VIFX01000006">
    <property type="protein sequence ID" value="TQR87482.1"/>
    <property type="molecule type" value="Genomic_DNA"/>
</dbReference>
<accession>A0A544W5I8</accession>
<dbReference type="PANTHER" id="PTHR14239:SF10">
    <property type="entry name" value="REDUCTASE"/>
    <property type="match status" value="1"/>
</dbReference>
<dbReference type="SUPFAM" id="SSF51735">
    <property type="entry name" value="NAD(P)-binding Rossmann-fold domains"/>
    <property type="match status" value="1"/>
</dbReference>
<sequence length="200" mass="20624">MKIGFVGAGAIAQAIGAQLAAVGHHVVLSNSRGPDTLAGIVGPLKVTAGTAREAADQDVVFLAVNWSRIPAALSAAGDLSGRVLIDTTNPLEAPDFVKADLGGRTSSEVVSEQALGAHVVKAFNHMTPASYRSGPRRNGAPKLLFHSSDHNDTHLTAAALISELGYVPIELGPLASGGFLHEFPGGTFASRTFVELTPNQ</sequence>
<keyword evidence="4" id="KW-1185">Reference proteome</keyword>
<comment type="caution">
    <text evidence="3">The sequence shown here is derived from an EMBL/GenBank/DDBJ whole genome shotgun (WGS) entry which is preliminary data.</text>
</comment>
<dbReference type="Pfam" id="PF03807">
    <property type="entry name" value="F420_oxidored"/>
    <property type="match status" value="1"/>
</dbReference>
<dbReference type="GO" id="GO:0016491">
    <property type="term" value="F:oxidoreductase activity"/>
    <property type="evidence" value="ECO:0007669"/>
    <property type="project" value="UniProtKB-KW"/>
</dbReference>
<proteinExistence type="predicted"/>
<name>A0A544W5I8_9MYCO</name>
<reference evidence="3 4" key="1">
    <citation type="submission" date="2018-10" db="EMBL/GenBank/DDBJ databases">
        <title>Draft genome of Mycobacterium hodleri strain B.</title>
        <authorList>
            <person name="Amande T.J."/>
            <person name="Mcgenity T.J."/>
        </authorList>
    </citation>
    <scope>NUCLEOTIDE SEQUENCE [LARGE SCALE GENOMIC DNA]</scope>
    <source>
        <strain evidence="3 4">B</strain>
    </source>
</reference>
<dbReference type="Gene3D" id="3.40.50.720">
    <property type="entry name" value="NAD(P)-binding Rossmann-like Domain"/>
    <property type="match status" value="1"/>
</dbReference>
<gene>
    <name evidence="3" type="ORF">D8S82_06805</name>
</gene>
<protein>
    <submittedName>
        <fullName evidence="3">NADP oxidoreductase</fullName>
    </submittedName>
</protein>
<dbReference type="Proteomes" id="UP000315759">
    <property type="component" value="Unassembled WGS sequence"/>
</dbReference>
<dbReference type="AlphaFoldDB" id="A0A544W5I8"/>
<dbReference type="InterPro" id="IPR036291">
    <property type="entry name" value="NAD(P)-bd_dom_sf"/>
</dbReference>
<feature type="domain" description="Pyrroline-5-carboxylate reductase catalytic N-terminal" evidence="2">
    <location>
        <begin position="2"/>
        <end position="90"/>
    </location>
</feature>
<organism evidence="3 4">
    <name type="scientific">Mycolicibacterium hodleri</name>
    <dbReference type="NCBI Taxonomy" id="49897"/>
    <lineage>
        <taxon>Bacteria</taxon>
        <taxon>Bacillati</taxon>
        <taxon>Actinomycetota</taxon>
        <taxon>Actinomycetes</taxon>
        <taxon>Mycobacteriales</taxon>
        <taxon>Mycobacteriaceae</taxon>
        <taxon>Mycolicibacterium</taxon>
    </lineage>
</organism>
<keyword evidence="1" id="KW-0560">Oxidoreductase</keyword>